<protein>
    <submittedName>
        <fullName evidence="8">DMT family transporter</fullName>
    </submittedName>
</protein>
<comment type="similarity">
    <text evidence="2">Belongs to the EamA transporter family.</text>
</comment>
<feature type="transmembrane region" description="Helical" evidence="6">
    <location>
        <begin position="87"/>
        <end position="110"/>
    </location>
</feature>
<gene>
    <name evidence="8" type="ORF">HKD39_05755</name>
</gene>
<feature type="domain" description="EamA" evidence="7">
    <location>
        <begin position="27"/>
        <end position="159"/>
    </location>
</feature>
<evidence type="ECO:0000256" key="1">
    <source>
        <dbReference type="ARBA" id="ARBA00004141"/>
    </source>
</evidence>
<dbReference type="GO" id="GO:0016020">
    <property type="term" value="C:membrane"/>
    <property type="evidence" value="ECO:0007669"/>
    <property type="project" value="UniProtKB-SubCell"/>
</dbReference>
<evidence type="ECO:0000313" key="9">
    <source>
        <dbReference type="Proteomes" id="UP000562984"/>
    </source>
</evidence>
<feature type="transmembrane region" description="Helical" evidence="6">
    <location>
        <begin position="168"/>
        <end position="192"/>
    </location>
</feature>
<dbReference type="Pfam" id="PF00892">
    <property type="entry name" value="EamA"/>
    <property type="match status" value="2"/>
</dbReference>
<dbReference type="PANTHER" id="PTHR32322">
    <property type="entry name" value="INNER MEMBRANE TRANSPORTER"/>
    <property type="match status" value="1"/>
</dbReference>
<evidence type="ECO:0000256" key="6">
    <source>
        <dbReference type="SAM" id="Phobius"/>
    </source>
</evidence>
<dbReference type="InterPro" id="IPR037185">
    <property type="entry name" value="EmrE-like"/>
</dbReference>
<feature type="transmembrane region" description="Helical" evidence="6">
    <location>
        <begin position="55"/>
        <end position="75"/>
    </location>
</feature>
<feature type="transmembrane region" description="Helical" evidence="6">
    <location>
        <begin position="232"/>
        <end position="251"/>
    </location>
</feature>
<dbReference type="PANTHER" id="PTHR32322:SF2">
    <property type="entry name" value="EAMA DOMAIN-CONTAINING PROTEIN"/>
    <property type="match status" value="1"/>
</dbReference>
<sequence length="321" mass="32386">MTNTVNGAGAPTTAAAPVATQRGRLVLGALLGAAAMTLVGGSIAASRVLADAPSLTAQAVRYALATALLAGYAKLRRVPLRRPRGWQWAWLLAVSGCGLVVFNLALMAGSRHAEPAVFGVAMAAVPVLLALLGPVLEHRAPTVRAVLGALVVTAGAALVEGFGRTDAVGLLLAVTVFVCEAAFTLCAVPVLAQHGAVGVSWHACWIATVAFGVGGVWREGPTAVLRFTSGEWAAVIYMAVGVTAVAFVCWYTGVRLLGSDRAGLLTGVAPVAAIGAGMLLGDAAPAPAVWLGIAVVAMGLTIGLRAGRRRAGRVPVAPAVE</sequence>
<dbReference type="EMBL" id="JABEND010000002">
    <property type="protein sequence ID" value="NNG35225.1"/>
    <property type="molecule type" value="Genomic_DNA"/>
</dbReference>
<evidence type="ECO:0000256" key="2">
    <source>
        <dbReference type="ARBA" id="ARBA00007362"/>
    </source>
</evidence>
<name>A0A849A3T9_9ACTN</name>
<reference evidence="8 9" key="1">
    <citation type="submission" date="2020-05" db="EMBL/GenBank/DDBJ databases">
        <title>Nakamurella sp. DB0629 isolated from air conditioner.</title>
        <authorList>
            <person name="Kim D.H."/>
            <person name="Kim D.-U."/>
        </authorList>
    </citation>
    <scope>NUCLEOTIDE SEQUENCE [LARGE SCALE GENOMIC DNA]</scope>
    <source>
        <strain evidence="8 9">DB0629</strain>
    </source>
</reference>
<feature type="transmembrane region" description="Helical" evidence="6">
    <location>
        <begin position="25"/>
        <end position="49"/>
    </location>
</feature>
<dbReference type="AlphaFoldDB" id="A0A849A3T9"/>
<keyword evidence="9" id="KW-1185">Reference proteome</keyword>
<proteinExistence type="inferred from homology"/>
<dbReference type="RefSeq" id="WP_171198831.1">
    <property type="nucleotide sequence ID" value="NZ_JABEND010000002.1"/>
</dbReference>
<dbReference type="SUPFAM" id="SSF103481">
    <property type="entry name" value="Multidrug resistance efflux transporter EmrE"/>
    <property type="match status" value="2"/>
</dbReference>
<evidence type="ECO:0000256" key="3">
    <source>
        <dbReference type="ARBA" id="ARBA00022692"/>
    </source>
</evidence>
<keyword evidence="3 6" id="KW-0812">Transmembrane</keyword>
<feature type="domain" description="EamA" evidence="7">
    <location>
        <begin position="169"/>
        <end position="301"/>
    </location>
</feature>
<organism evidence="8 9">
    <name type="scientific">Nakamurella aerolata</name>
    <dbReference type="NCBI Taxonomy" id="1656892"/>
    <lineage>
        <taxon>Bacteria</taxon>
        <taxon>Bacillati</taxon>
        <taxon>Actinomycetota</taxon>
        <taxon>Actinomycetes</taxon>
        <taxon>Nakamurellales</taxon>
        <taxon>Nakamurellaceae</taxon>
        <taxon>Nakamurella</taxon>
    </lineage>
</organism>
<feature type="transmembrane region" description="Helical" evidence="6">
    <location>
        <begin position="116"/>
        <end position="136"/>
    </location>
</feature>
<keyword evidence="4 6" id="KW-1133">Transmembrane helix</keyword>
<comment type="caution">
    <text evidence="8">The sequence shown here is derived from an EMBL/GenBank/DDBJ whole genome shotgun (WGS) entry which is preliminary data.</text>
</comment>
<evidence type="ECO:0000313" key="8">
    <source>
        <dbReference type="EMBL" id="NNG35225.1"/>
    </source>
</evidence>
<evidence type="ECO:0000256" key="4">
    <source>
        <dbReference type="ARBA" id="ARBA00022989"/>
    </source>
</evidence>
<feature type="transmembrane region" description="Helical" evidence="6">
    <location>
        <begin position="143"/>
        <end position="162"/>
    </location>
</feature>
<accession>A0A849A3T9</accession>
<evidence type="ECO:0000256" key="5">
    <source>
        <dbReference type="ARBA" id="ARBA00023136"/>
    </source>
</evidence>
<evidence type="ECO:0000259" key="7">
    <source>
        <dbReference type="Pfam" id="PF00892"/>
    </source>
</evidence>
<comment type="subcellular location">
    <subcellularLocation>
        <location evidence="1">Membrane</location>
        <topology evidence="1">Multi-pass membrane protein</topology>
    </subcellularLocation>
</comment>
<feature type="transmembrane region" description="Helical" evidence="6">
    <location>
        <begin position="199"/>
        <end position="217"/>
    </location>
</feature>
<feature type="transmembrane region" description="Helical" evidence="6">
    <location>
        <begin position="263"/>
        <end position="281"/>
    </location>
</feature>
<dbReference type="Proteomes" id="UP000562984">
    <property type="component" value="Unassembled WGS sequence"/>
</dbReference>
<keyword evidence="5 6" id="KW-0472">Membrane</keyword>
<dbReference type="InterPro" id="IPR050638">
    <property type="entry name" value="AA-Vitamin_Transporters"/>
</dbReference>
<dbReference type="InterPro" id="IPR000620">
    <property type="entry name" value="EamA_dom"/>
</dbReference>
<feature type="transmembrane region" description="Helical" evidence="6">
    <location>
        <begin position="287"/>
        <end position="304"/>
    </location>
</feature>